<keyword evidence="2" id="KW-1185">Reference proteome</keyword>
<evidence type="ECO:0000313" key="2">
    <source>
        <dbReference type="Proteomes" id="UP000199032"/>
    </source>
</evidence>
<reference evidence="1 2" key="1">
    <citation type="submission" date="2015-10" db="EMBL/GenBank/DDBJ databases">
        <authorList>
            <person name="Gilbert D.G."/>
        </authorList>
    </citation>
    <scope>NUCLEOTIDE SEQUENCE [LARGE SCALE GENOMIC DNA]</scope>
    <source>
        <strain evidence="1">COMA1</strain>
    </source>
</reference>
<organism evidence="1 2">
    <name type="scientific">Candidatus Nitrospira nitrosa</name>
    <dbReference type="NCBI Taxonomy" id="1742972"/>
    <lineage>
        <taxon>Bacteria</taxon>
        <taxon>Pseudomonadati</taxon>
        <taxon>Nitrospirota</taxon>
        <taxon>Nitrospiria</taxon>
        <taxon>Nitrospirales</taxon>
        <taxon>Nitrospiraceae</taxon>
        <taxon>Nitrospira</taxon>
    </lineage>
</organism>
<evidence type="ECO:0000313" key="1">
    <source>
        <dbReference type="EMBL" id="CUS39824.1"/>
    </source>
</evidence>
<accession>A0A0S4LT80</accession>
<sequence>MPTVSDDIGGDGQLTPESLLDSVEQGFIAWGWADVPILGCHSCRHRFGKLESVSGQGVAAR</sequence>
<protein>
    <submittedName>
        <fullName evidence="1">Uncharacterized protein</fullName>
    </submittedName>
</protein>
<dbReference type="EMBL" id="CZQA01000015">
    <property type="protein sequence ID" value="CUS39824.1"/>
    <property type="molecule type" value="Genomic_DNA"/>
</dbReference>
<dbReference type="AlphaFoldDB" id="A0A0S4LT80"/>
<name>A0A0S4LT80_9BACT</name>
<dbReference type="Proteomes" id="UP000199032">
    <property type="component" value="Unassembled WGS sequence"/>
</dbReference>
<gene>
    <name evidence="1" type="ORF">COMA1_90082</name>
</gene>
<proteinExistence type="predicted"/>